<evidence type="ECO:0000256" key="2">
    <source>
        <dbReference type="SAM" id="SignalP"/>
    </source>
</evidence>
<proteinExistence type="predicted"/>
<feature type="chain" id="PRO_5043785285" evidence="2">
    <location>
        <begin position="24"/>
        <end position="79"/>
    </location>
</feature>
<dbReference type="Proteomes" id="UP001497472">
    <property type="component" value="Unassembled WGS sequence"/>
</dbReference>
<dbReference type="EMBL" id="CAVLEF010000011">
    <property type="protein sequence ID" value="CAK1548899.1"/>
    <property type="molecule type" value="Genomic_DNA"/>
</dbReference>
<name>A0AAV1JIA6_9NEOP</name>
<dbReference type="AlphaFoldDB" id="A0AAV1JIA6"/>
<keyword evidence="2" id="KW-0732">Signal</keyword>
<organism evidence="3 4">
    <name type="scientific">Leptosia nina</name>
    <dbReference type="NCBI Taxonomy" id="320188"/>
    <lineage>
        <taxon>Eukaryota</taxon>
        <taxon>Metazoa</taxon>
        <taxon>Ecdysozoa</taxon>
        <taxon>Arthropoda</taxon>
        <taxon>Hexapoda</taxon>
        <taxon>Insecta</taxon>
        <taxon>Pterygota</taxon>
        <taxon>Neoptera</taxon>
        <taxon>Endopterygota</taxon>
        <taxon>Lepidoptera</taxon>
        <taxon>Glossata</taxon>
        <taxon>Ditrysia</taxon>
        <taxon>Papilionoidea</taxon>
        <taxon>Pieridae</taxon>
        <taxon>Pierinae</taxon>
        <taxon>Leptosia</taxon>
    </lineage>
</organism>
<sequence>MMKTFNACVLFLGIFLLFESISAHWIGGFGPRFGGFGGFGAFGGGFYGRGFYGGYGRGFYGPRFYPPPPLIYPPPPFWG</sequence>
<keyword evidence="1" id="KW-1133">Transmembrane helix</keyword>
<gene>
    <name evidence="3" type="ORF">LNINA_LOCUS8247</name>
</gene>
<feature type="transmembrane region" description="Helical" evidence="1">
    <location>
        <begin position="33"/>
        <end position="52"/>
    </location>
</feature>
<evidence type="ECO:0000256" key="1">
    <source>
        <dbReference type="SAM" id="Phobius"/>
    </source>
</evidence>
<keyword evidence="1" id="KW-0472">Membrane</keyword>
<reference evidence="3 4" key="1">
    <citation type="submission" date="2023-11" db="EMBL/GenBank/DDBJ databases">
        <authorList>
            <person name="Okamura Y."/>
        </authorList>
    </citation>
    <scope>NUCLEOTIDE SEQUENCE [LARGE SCALE GENOMIC DNA]</scope>
</reference>
<feature type="signal peptide" evidence="2">
    <location>
        <begin position="1"/>
        <end position="23"/>
    </location>
</feature>
<protein>
    <submittedName>
        <fullName evidence="3">Uncharacterized protein</fullName>
    </submittedName>
</protein>
<comment type="caution">
    <text evidence="3">The sequence shown here is derived from an EMBL/GenBank/DDBJ whole genome shotgun (WGS) entry which is preliminary data.</text>
</comment>
<keyword evidence="4" id="KW-1185">Reference proteome</keyword>
<evidence type="ECO:0000313" key="4">
    <source>
        <dbReference type="Proteomes" id="UP001497472"/>
    </source>
</evidence>
<keyword evidence="1" id="KW-0812">Transmembrane</keyword>
<evidence type="ECO:0000313" key="3">
    <source>
        <dbReference type="EMBL" id="CAK1548899.1"/>
    </source>
</evidence>
<accession>A0AAV1JIA6</accession>